<dbReference type="EMBL" id="MN739080">
    <property type="protein sequence ID" value="QHS87323.1"/>
    <property type="molecule type" value="Genomic_DNA"/>
</dbReference>
<reference evidence="1" key="1">
    <citation type="journal article" date="2020" name="Nature">
        <title>Giant virus diversity and host interactions through global metagenomics.</title>
        <authorList>
            <person name="Schulz F."/>
            <person name="Roux S."/>
            <person name="Paez-Espino D."/>
            <person name="Jungbluth S."/>
            <person name="Walsh D.A."/>
            <person name="Denef V.J."/>
            <person name="McMahon K.D."/>
            <person name="Konstantinidis K.T."/>
            <person name="Eloe-Fadrosh E.A."/>
            <person name="Kyrpides N.C."/>
            <person name="Woyke T."/>
        </authorList>
    </citation>
    <scope>NUCLEOTIDE SEQUENCE</scope>
    <source>
        <strain evidence="1">GVMAG-M-3300010157-4</strain>
    </source>
</reference>
<evidence type="ECO:0000313" key="1">
    <source>
        <dbReference type="EMBL" id="QHS87323.1"/>
    </source>
</evidence>
<organism evidence="1">
    <name type="scientific">viral metagenome</name>
    <dbReference type="NCBI Taxonomy" id="1070528"/>
    <lineage>
        <taxon>unclassified sequences</taxon>
        <taxon>metagenomes</taxon>
        <taxon>organismal metagenomes</taxon>
    </lineage>
</organism>
<sequence>MGSSAPWKFQPGDTIIFTPQGSQPRLLVVTEIDLEHELYGFDGLFGSRDVIEANSILMPEQVFSMPKSKRSGKTRRK</sequence>
<accession>A0A6C0B770</accession>
<name>A0A6C0B770_9ZZZZ</name>
<proteinExistence type="predicted"/>
<protein>
    <submittedName>
        <fullName evidence="1">Uncharacterized protein</fullName>
    </submittedName>
</protein>
<dbReference type="AlphaFoldDB" id="A0A6C0B770"/>